<proteinExistence type="predicted"/>
<dbReference type="AlphaFoldDB" id="A0A6J7NIX6"/>
<gene>
    <name evidence="1" type="ORF">UFOPK3967_00975</name>
</gene>
<name>A0A6J7NIX6_9ZZZZ</name>
<evidence type="ECO:0000313" key="1">
    <source>
        <dbReference type="EMBL" id="CAB4990523.1"/>
    </source>
</evidence>
<protein>
    <submittedName>
        <fullName evidence="1">Unannotated protein</fullName>
    </submittedName>
</protein>
<accession>A0A6J7NIX6</accession>
<reference evidence="1" key="1">
    <citation type="submission" date="2020-05" db="EMBL/GenBank/DDBJ databases">
        <authorList>
            <person name="Chiriac C."/>
            <person name="Salcher M."/>
            <person name="Ghai R."/>
            <person name="Kavagutti S V."/>
        </authorList>
    </citation>
    <scope>NUCLEOTIDE SEQUENCE</scope>
</reference>
<organism evidence="1">
    <name type="scientific">freshwater metagenome</name>
    <dbReference type="NCBI Taxonomy" id="449393"/>
    <lineage>
        <taxon>unclassified sequences</taxon>
        <taxon>metagenomes</taxon>
        <taxon>ecological metagenomes</taxon>
    </lineage>
</organism>
<dbReference type="EMBL" id="CAFBOS010000045">
    <property type="protein sequence ID" value="CAB4990523.1"/>
    <property type="molecule type" value="Genomic_DNA"/>
</dbReference>
<sequence>MPSGTVETMLTPGAPMSTVVAPKLEKPARSPFDWIAATAITQSQPRVALFVHW</sequence>